<dbReference type="Proteomes" id="UP001168338">
    <property type="component" value="Unassembled WGS sequence"/>
</dbReference>
<reference evidence="1" key="1">
    <citation type="submission" date="2019-05" db="EMBL/GenBank/DDBJ databases">
        <title>Methanoculleus sp. FWC-SCC1, a methanogenic archaeon isolated from deep marine cold seep.</title>
        <authorList>
            <person name="Chen Y.-W."/>
            <person name="Chen S.-C."/>
            <person name="Teng N.-H."/>
            <person name="Lai M.-C."/>
        </authorList>
    </citation>
    <scope>NUCLEOTIDE SEQUENCE</scope>
    <source>
        <strain evidence="1">FWC-SCC1</strain>
    </source>
</reference>
<name>A0ABT8MAV5_9EURY</name>
<accession>A0ABT8MAV5</accession>
<dbReference type="EMBL" id="VCYH01000005">
    <property type="protein sequence ID" value="MDN7025068.1"/>
    <property type="molecule type" value="Genomic_DNA"/>
</dbReference>
<protein>
    <submittedName>
        <fullName evidence="1">Uncharacterized protein</fullName>
    </submittedName>
</protein>
<proteinExistence type="predicted"/>
<comment type="caution">
    <text evidence="1">The sequence shown here is derived from an EMBL/GenBank/DDBJ whole genome shotgun (WGS) entry which is preliminary data.</text>
</comment>
<sequence length="83" mass="9453">MSRTLLGRVVRFHGDFLAGVAEAFGDRPWTAADLRRHGISLPAGRGLQYFHNSDAIERVSKDNRHVCTWKLSEKYLQRWKGAA</sequence>
<evidence type="ECO:0000313" key="1">
    <source>
        <dbReference type="EMBL" id="MDN7025068.1"/>
    </source>
</evidence>
<dbReference type="RefSeq" id="WP_301664200.1">
    <property type="nucleotide sequence ID" value="NZ_VCYH01000005.1"/>
</dbReference>
<gene>
    <name evidence="1" type="ORF">FGU65_09240</name>
</gene>
<organism evidence="1 2">
    <name type="scientific">Methanoculleus frigidifontis</name>
    <dbReference type="NCBI Taxonomy" id="2584085"/>
    <lineage>
        <taxon>Archaea</taxon>
        <taxon>Methanobacteriati</taxon>
        <taxon>Methanobacteriota</taxon>
        <taxon>Stenosarchaea group</taxon>
        <taxon>Methanomicrobia</taxon>
        <taxon>Methanomicrobiales</taxon>
        <taxon>Methanomicrobiaceae</taxon>
        <taxon>Methanoculleus</taxon>
    </lineage>
</organism>
<evidence type="ECO:0000313" key="2">
    <source>
        <dbReference type="Proteomes" id="UP001168338"/>
    </source>
</evidence>
<keyword evidence="2" id="KW-1185">Reference proteome</keyword>